<evidence type="ECO:0000313" key="1">
    <source>
        <dbReference type="EMBL" id="CEK63174.1"/>
    </source>
</evidence>
<protein>
    <submittedName>
        <fullName evidence="1">Uncharacterized protein</fullName>
    </submittedName>
</protein>
<gene>
    <name evidence="1" type="primary">ORF47433</name>
</gene>
<accession>A0A0B6Z3H0</accession>
<reference evidence="1" key="1">
    <citation type="submission" date="2014-12" db="EMBL/GenBank/DDBJ databases">
        <title>Insight into the proteome of Arion vulgaris.</title>
        <authorList>
            <person name="Aradska J."/>
            <person name="Bulat T."/>
            <person name="Smidak R."/>
            <person name="Sarate P."/>
            <person name="Gangsoo J."/>
            <person name="Sialana F."/>
            <person name="Bilban M."/>
            <person name="Lubec G."/>
        </authorList>
    </citation>
    <scope>NUCLEOTIDE SEQUENCE</scope>
    <source>
        <tissue evidence="1">Skin</tissue>
    </source>
</reference>
<dbReference type="AlphaFoldDB" id="A0A0B6Z3H0"/>
<name>A0A0B6Z3H0_9EUPU</name>
<sequence length="54" mass="6249">MNKLKKIQSCYTQMIHKTFIFMLADIAVIKKGCTINRSDIINAIREADKTDDIF</sequence>
<proteinExistence type="predicted"/>
<dbReference type="EMBL" id="HACG01016309">
    <property type="protein sequence ID" value="CEK63174.1"/>
    <property type="molecule type" value="Transcribed_RNA"/>
</dbReference>
<organism evidence="1">
    <name type="scientific">Arion vulgaris</name>
    <dbReference type="NCBI Taxonomy" id="1028688"/>
    <lineage>
        <taxon>Eukaryota</taxon>
        <taxon>Metazoa</taxon>
        <taxon>Spiralia</taxon>
        <taxon>Lophotrochozoa</taxon>
        <taxon>Mollusca</taxon>
        <taxon>Gastropoda</taxon>
        <taxon>Heterobranchia</taxon>
        <taxon>Euthyneura</taxon>
        <taxon>Panpulmonata</taxon>
        <taxon>Eupulmonata</taxon>
        <taxon>Stylommatophora</taxon>
        <taxon>Helicina</taxon>
        <taxon>Arionoidea</taxon>
        <taxon>Arionidae</taxon>
        <taxon>Arion</taxon>
    </lineage>
</organism>